<organism evidence="1 2">
    <name type="scientific">Halocalculus aciditolerans</name>
    <dbReference type="NCBI Taxonomy" id="1383812"/>
    <lineage>
        <taxon>Archaea</taxon>
        <taxon>Methanobacteriati</taxon>
        <taxon>Methanobacteriota</taxon>
        <taxon>Stenosarchaea group</taxon>
        <taxon>Halobacteria</taxon>
        <taxon>Halobacteriales</taxon>
        <taxon>Halobacteriaceae</taxon>
        <taxon>Halocalculus</taxon>
    </lineage>
</organism>
<evidence type="ECO:0000313" key="2">
    <source>
        <dbReference type="Proteomes" id="UP000607197"/>
    </source>
</evidence>
<evidence type="ECO:0000313" key="1">
    <source>
        <dbReference type="EMBL" id="GGL65104.1"/>
    </source>
</evidence>
<dbReference type="AlphaFoldDB" id="A0A830FNM1"/>
<dbReference type="EMBL" id="BMPG01000003">
    <property type="protein sequence ID" value="GGL65104.1"/>
    <property type="molecule type" value="Genomic_DNA"/>
</dbReference>
<reference evidence="1" key="1">
    <citation type="journal article" date="2014" name="Int. J. Syst. Evol. Microbiol.">
        <title>Complete genome sequence of Corynebacterium casei LMG S-19264T (=DSM 44701T), isolated from a smear-ripened cheese.</title>
        <authorList>
            <consortium name="US DOE Joint Genome Institute (JGI-PGF)"/>
            <person name="Walter F."/>
            <person name="Albersmeier A."/>
            <person name="Kalinowski J."/>
            <person name="Ruckert C."/>
        </authorList>
    </citation>
    <scope>NUCLEOTIDE SEQUENCE</scope>
    <source>
        <strain evidence="1">JCM 19596</strain>
    </source>
</reference>
<keyword evidence="2" id="KW-1185">Reference proteome</keyword>
<reference evidence="1" key="2">
    <citation type="submission" date="2020-09" db="EMBL/GenBank/DDBJ databases">
        <authorList>
            <person name="Sun Q."/>
            <person name="Ohkuma M."/>
        </authorList>
    </citation>
    <scope>NUCLEOTIDE SEQUENCE</scope>
    <source>
        <strain evidence="1">JCM 19596</strain>
    </source>
</reference>
<comment type="caution">
    <text evidence="1">The sequence shown here is derived from an EMBL/GenBank/DDBJ whole genome shotgun (WGS) entry which is preliminary data.</text>
</comment>
<sequence length="72" mass="8040">MAETIDERGSTPFYFSKDTFDGVPISMANSLTSEACSMQCSRSMLGVIDEERGVCDVTFLTKLSQKLLCQYR</sequence>
<accession>A0A830FNM1</accession>
<name>A0A830FNM1_9EURY</name>
<dbReference type="Proteomes" id="UP000607197">
    <property type="component" value="Unassembled WGS sequence"/>
</dbReference>
<gene>
    <name evidence="1" type="ORF">GCM10009039_23830</name>
</gene>
<protein>
    <submittedName>
        <fullName evidence="1">Uncharacterized protein</fullName>
    </submittedName>
</protein>
<proteinExistence type="predicted"/>